<name>D5H485_SALRM</name>
<protein>
    <submittedName>
        <fullName evidence="2">Uncharacterized protein</fullName>
    </submittedName>
</protein>
<evidence type="ECO:0000256" key="1">
    <source>
        <dbReference type="SAM" id="Phobius"/>
    </source>
</evidence>
<dbReference type="Proteomes" id="UP000000933">
    <property type="component" value="Plasmid pSR56"/>
</dbReference>
<evidence type="ECO:0000313" key="3">
    <source>
        <dbReference type="Proteomes" id="UP000000933"/>
    </source>
</evidence>
<reference evidence="2 3" key="1">
    <citation type="journal article" date="2010" name="ISME J.">
        <title>Fine-scale evolution: genomic, phenotypic and ecological differentiation in two coexisting Salinibacter ruber strains.</title>
        <authorList>
            <person name="Pena A."/>
            <person name="Teeling H."/>
            <person name="Huerta-Cepas J."/>
            <person name="Santos F."/>
            <person name="Yarza P."/>
            <person name="Brito-Echeverria J."/>
            <person name="Lucio M."/>
            <person name="Schmitt-Kopplin P."/>
            <person name="Meseguer I."/>
            <person name="Schenowitz C."/>
            <person name="Dossat C."/>
            <person name="Barbe V."/>
            <person name="Dopazo J."/>
            <person name="Rossello-Mora R."/>
            <person name="Schuler M."/>
            <person name="Glockner F.O."/>
            <person name="Amann R."/>
            <person name="Gabaldon T."/>
            <person name="Anton J."/>
        </authorList>
    </citation>
    <scope>NUCLEOTIDE SEQUENCE [LARGE SCALE GENOMIC DNA]</scope>
    <source>
        <strain evidence="2 3">M8</strain>
        <plasmid evidence="3">pSR56</plasmid>
    </source>
</reference>
<dbReference type="HOGENOM" id="CLU_2036393_0_0_10"/>
<keyword evidence="1" id="KW-0812">Transmembrane</keyword>
<gene>
    <name evidence="2" type="ORF">SRM_p56007</name>
</gene>
<evidence type="ECO:0000313" key="2">
    <source>
        <dbReference type="EMBL" id="CBH22725.1"/>
    </source>
</evidence>
<feature type="transmembrane region" description="Helical" evidence="1">
    <location>
        <begin position="96"/>
        <end position="115"/>
    </location>
</feature>
<keyword evidence="2" id="KW-0614">Plasmid</keyword>
<sequence length="121" mass="12995">MLWSQNDYGPRLGDLGDLFNVAASKPTAFGFSGIGGTELAQPSTGHSNGPPIYRYRVSNARPLPYRRVHRGKTKAEGLLFLRATAFFSFRLGEPQAIGRSVGLGVLGLVVVLVIGRASHRG</sequence>
<organism evidence="2 3">
    <name type="scientific">Salinibacter ruber (strain M8)</name>
    <dbReference type="NCBI Taxonomy" id="761659"/>
    <lineage>
        <taxon>Bacteria</taxon>
        <taxon>Pseudomonadati</taxon>
        <taxon>Rhodothermota</taxon>
        <taxon>Rhodothermia</taxon>
        <taxon>Rhodothermales</taxon>
        <taxon>Salinibacteraceae</taxon>
        <taxon>Salinibacter</taxon>
    </lineage>
</organism>
<keyword evidence="1" id="KW-1133">Transmembrane helix</keyword>
<keyword evidence="1" id="KW-0472">Membrane</keyword>
<proteinExistence type="predicted"/>
<dbReference type="EMBL" id="FP565811">
    <property type="protein sequence ID" value="CBH22725.1"/>
    <property type="molecule type" value="Genomic_DNA"/>
</dbReference>
<reference evidence="3" key="2">
    <citation type="submission" date="2010-04" db="EMBL/GenBank/DDBJ databases">
        <title>Genome sequence of Salinibacter ruber M8.</title>
        <authorList>
            <consortium name="Genoscope"/>
        </authorList>
    </citation>
    <scope>NUCLEOTIDE SEQUENCE [LARGE SCALE GENOMIC DNA]</scope>
    <source>
        <strain evidence="3">M8</strain>
        <plasmid evidence="3">pSR56</plasmid>
    </source>
</reference>
<dbReference type="KEGG" id="srm:SRM_p56007"/>
<geneLocation type="plasmid" evidence="2 3">
    <name>pSR56</name>
</geneLocation>
<dbReference type="AlphaFoldDB" id="D5H485"/>
<accession>D5H485</accession>